<dbReference type="EMBL" id="WMEQ01000018">
    <property type="protein sequence ID" value="MYL35544.1"/>
    <property type="molecule type" value="Genomic_DNA"/>
</dbReference>
<evidence type="ECO:0000313" key="2">
    <source>
        <dbReference type="Proteomes" id="UP000468638"/>
    </source>
</evidence>
<evidence type="ECO:0000313" key="1">
    <source>
        <dbReference type="EMBL" id="MYL35544.1"/>
    </source>
</evidence>
<reference evidence="1 2" key="1">
    <citation type="submission" date="2019-11" db="EMBL/GenBank/DDBJ databases">
        <title>Genome sequences of 17 halophilic strains isolated from different environments.</title>
        <authorList>
            <person name="Furrow R.E."/>
        </authorList>
    </citation>
    <scope>NUCLEOTIDE SEQUENCE [LARGE SCALE GENOMIC DNA]</scope>
    <source>
        <strain evidence="1 2">22514_16_FS</strain>
    </source>
</reference>
<dbReference type="Proteomes" id="UP000468638">
    <property type="component" value="Unassembled WGS sequence"/>
</dbReference>
<evidence type="ECO:0008006" key="3">
    <source>
        <dbReference type="Google" id="ProtNLM"/>
    </source>
</evidence>
<proteinExistence type="predicted"/>
<accession>A0A6I5A5D0</accession>
<sequence length="155" mass="18152">MNITKKKIFLTLLITACVISLMVSTILSFQLERVNSQQSDELNQSMESLYNTVESHIKALEEINDIDEYEFNTIQPFLYNSLDAIKNHQMITLTIYSNKSDRKAVKAYKDEFNQLWNVLNEVHNEENNKIENLDNHIKQLKTSLDNFKSYNQGKE</sequence>
<organism evidence="1 2">
    <name type="scientific">Pontibacillus yanchengensis</name>
    <dbReference type="NCBI Taxonomy" id="462910"/>
    <lineage>
        <taxon>Bacteria</taxon>
        <taxon>Bacillati</taxon>
        <taxon>Bacillota</taxon>
        <taxon>Bacilli</taxon>
        <taxon>Bacillales</taxon>
        <taxon>Bacillaceae</taxon>
        <taxon>Pontibacillus</taxon>
    </lineage>
</organism>
<name>A0A6I5A5D0_9BACI</name>
<comment type="caution">
    <text evidence="1">The sequence shown here is derived from an EMBL/GenBank/DDBJ whole genome shotgun (WGS) entry which is preliminary data.</text>
</comment>
<dbReference type="RefSeq" id="WP_160848838.1">
    <property type="nucleotide sequence ID" value="NZ_WMEQ01000018.1"/>
</dbReference>
<gene>
    <name evidence="1" type="ORF">GLW05_18360</name>
</gene>
<dbReference type="AlphaFoldDB" id="A0A6I5A5D0"/>
<protein>
    <recommendedName>
        <fullName evidence="3">Chemotaxis methyl-accepting receptor HlyB-like 4HB MCP domain-containing protein</fullName>
    </recommendedName>
</protein>